<dbReference type="CDD" id="cd09603">
    <property type="entry name" value="M1_APN_like"/>
    <property type="match status" value="1"/>
</dbReference>
<gene>
    <name evidence="15" type="ORF">KYK27_03790</name>
</gene>
<dbReference type="InterPro" id="IPR050344">
    <property type="entry name" value="Peptidase_M1_aminopeptidases"/>
</dbReference>
<evidence type="ECO:0000313" key="15">
    <source>
        <dbReference type="EMBL" id="MBW3364150.1"/>
    </source>
</evidence>
<evidence type="ECO:0000256" key="11">
    <source>
        <dbReference type="ARBA" id="ARBA00023049"/>
    </source>
</evidence>
<evidence type="ECO:0000256" key="12">
    <source>
        <dbReference type="SAM" id="SignalP"/>
    </source>
</evidence>
<proteinExistence type="inferred from homology"/>
<dbReference type="SUPFAM" id="SSF55486">
    <property type="entry name" value="Metalloproteases ('zincins'), catalytic domain"/>
    <property type="match status" value="1"/>
</dbReference>
<dbReference type="InterPro" id="IPR026444">
    <property type="entry name" value="Secre_tail"/>
</dbReference>
<comment type="similarity">
    <text evidence="3">Belongs to the peptidase M1 family.</text>
</comment>
<evidence type="ECO:0000256" key="6">
    <source>
        <dbReference type="ARBA" id="ARBA00022438"/>
    </source>
</evidence>
<keyword evidence="12" id="KW-0732">Signal</keyword>
<comment type="cofactor">
    <cofactor evidence="2">
        <name>Zn(2+)</name>
        <dbReference type="ChEBI" id="CHEBI:29105"/>
    </cofactor>
</comment>
<dbReference type="Gene3D" id="1.10.390.10">
    <property type="entry name" value="Neutral Protease Domain 2"/>
    <property type="match status" value="1"/>
</dbReference>
<evidence type="ECO:0000256" key="7">
    <source>
        <dbReference type="ARBA" id="ARBA00022670"/>
    </source>
</evidence>
<dbReference type="Pfam" id="PF01433">
    <property type="entry name" value="Peptidase_M1"/>
    <property type="match status" value="1"/>
</dbReference>
<feature type="domain" description="Secretion system C-terminal sorting" evidence="14">
    <location>
        <begin position="580"/>
        <end position="649"/>
    </location>
</feature>
<dbReference type="NCBIfam" id="TIGR04183">
    <property type="entry name" value="Por_Secre_tail"/>
    <property type="match status" value="1"/>
</dbReference>
<evidence type="ECO:0000313" key="16">
    <source>
        <dbReference type="Proteomes" id="UP000774935"/>
    </source>
</evidence>
<evidence type="ECO:0000259" key="14">
    <source>
        <dbReference type="Pfam" id="PF18962"/>
    </source>
</evidence>
<dbReference type="PANTHER" id="PTHR11533">
    <property type="entry name" value="PROTEASE M1 ZINC METALLOPROTEASE"/>
    <property type="match status" value="1"/>
</dbReference>
<keyword evidence="6" id="KW-0031">Aminopeptidase</keyword>
<accession>A0ABS6X835</accession>
<dbReference type="Proteomes" id="UP000774935">
    <property type="component" value="Unassembled WGS sequence"/>
</dbReference>
<dbReference type="InterPro" id="IPR014782">
    <property type="entry name" value="Peptidase_M1_dom"/>
</dbReference>
<dbReference type="PRINTS" id="PR00756">
    <property type="entry name" value="ALADIPTASE"/>
</dbReference>
<dbReference type="EC" id="3.4.11.2" evidence="4"/>
<dbReference type="Gene3D" id="2.60.40.1730">
    <property type="entry name" value="tricorn interacting facor f3 domain"/>
    <property type="match status" value="1"/>
</dbReference>
<organism evidence="15 16">
    <name type="scientific">Pontibacter populi</name>
    <dbReference type="NCBI Taxonomy" id="890055"/>
    <lineage>
        <taxon>Bacteria</taxon>
        <taxon>Pseudomonadati</taxon>
        <taxon>Bacteroidota</taxon>
        <taxon>Cytophagia</taxon>
        <taxon>Cytophagales</taxon>
        <taxon>Hymenobacteraceae</taxon>
        <taxon>Pontibacter</taxon>
    </lineage>
</organism>
<dbReference type="RefSeq" id="WP_199108689.1">
    <property type="nucleotide sequence ID" value="NZ_JAHWXQ010000001.1"/>
</dbReference>
<evidence type="ECO:0000256" key="3">
    <source>
        <dbReference type="ARBA" id="ARBA00010136"/>
    </source>
</evidence>
<keyword evidence="8" id="KW-0479">Metal-binding</keyword>
<evidence type="ECO:0000256" key="8">
    <source>
        <dbReference type="ARBA" id="ARBA00022723"/>
    </source>
</evidence>
<reference evidence="15 16" key="1">
    <citation type="submission" date="2021-07" db="EMBL/GenBank/DDBJ databases">
        <authorList>
            <person name="Kim M.K."/>
        </authorList>
    </citation>
    <scope>NUCLEOTIDE SEQUENCE [LARGE SCALE GENOMIC DNA]</scope>
    <source>
        <strain evidence="15 16">HLY7-15</strain>
    </source>
</reference>
<dbReference type="EMBL" id="JAHWXQ010000001">
    <property type="protein sequence ID" value="MBW3364150.1"/>
    <property type="molecule type" value="Genomic_DNA"/>
</dbReference>
<evidence type="ECO:0000256" key="4">
    <source>
        <dbReference type="ARBA" id="ARBA00012564"/>
    </source>
</evidence>
<dbReference type="Pfam" id="PF18962">
    <property type="entry name" value="Por_Secre_tail"/>
    <property type="match status" value="1"/>
</dbReference>
<dbReference type="SUPFAM" id="SSF63737">
    <property type="entry name" value="Leukotriene A4 hydrolase N-terminal domain"/>
    <property type="match status" value="1"/>
</dbReference>
<keyword evidence="11" id="KW-0482">Metalloprotease</keyword>
<keyword evidence="10" id="KW-0862">Zinc</keyword>
<evidence type="ECO:0000256" key="1">
    <source>
        <dbReference type="ARBA" id="ARBA00000098"/>
    </source>
</evidence>
<sequence>MKKITLLMLLCIGSLHLAGAQPQFKAQAHQTCADSRLLNATRMAVASPQHMQLMNLYDVTFYGLDLALERNSVYITGSVTTHATVKSAPLSVFAFELHPNYTIASVTINGIQQSNITRNGSDVSVNLTTTVPAKSKVVAVVNYSGTAPNGGNAAIGNGFNTARESQWGNDVTWSLSEPYAAYEWWPTKQVLTDKADSVHVAVTTSPENKVGSNGLLTNTVTLPSGKVRYEWKSRYPIDYYLISVAVSDYEEYVQFANPAGAAKPIPVVNYVYKGSLANYKNQIDFTPPLIEHFSELFTLYPFAREKYGHSMAPIGGGMEHQTMTTQSTFTFTLTAHELAHQWFGDNVTCASWQDIWLNEGFASYAEYLALQHFSADAAQSWMADAHNRARAAKQGSLRVPDTTNVGRIFNYNITYKKGAAVVHMLRYEINNDQLFFKALQNYQTEFGGGTASTTDLQKVMEQTTGKELGYFFKQWYEGEGYPGFTLAWNQQDGKIVIESKQSTTGTTPFFRTDITYQVQTTTGTEAFRVTQTKLTQQFAFTVDGEVLGVTMDPDNWILKDVTQTVRNNNLPIPDFSPVVVPNPVSGNVATITDLGFTPTTAIIFDRIGRKMRLQTIVQQKEIQLQVTTLPAGLYFVQLTDGQQTQRVKFVKL</sequence>
<evidence type="ECO:0000256" key="5">
    <source>
        <dbReference type="ARBA" id="ARBA00015611"/>
    </source>
</evidence>
<dbReference type="InterPro" id="IPR042097">
    <property type="entry name" value="Aminopeptidase_N-like_N_sf"/>
</dbReference>
<keyword evidence="16" id="KW-1185">Reference proteome</keyword>
<feature type="domain" description="Peptidase M1 membrane alanine aminopeptidase" evidence="13">
    <location>
        <begin position="324"/>
        <end position="475"/>
    </location>
</feature>
<evidence type="ECO:0000256" key="10">
    <source>
        <dbReference type="ARBA" id="ARBA00022833"/>
    </source>
</evidence>
<dbReference type="InterPro" id="IPR027268">
    <property type="entry name" value="Peptidase_M4/M1_CTD_sf"/>
</dbReference>
<feature type="signal peptide" evidence="12">
    <location>
        <begin position="1"/>
        <end position="20"/>
    </location>
</feature>
<evidence type="ECO:0000256" key="2">
    <source>
        <dbReference type="ARBA" id="ARBA00001947"/>
    </source>
</evidence>
<name>A0ABS6X835_9BACT</name>
<comment type="caution">
    <text evidence="15">The sequence shown here is derived from an EMBL/GenBank/DDBJ whole genome shotgun (WGS) entry which is preliminary data.</text>
</comment>
<keyword evidence="9" id="KW-0378">Hydrolase</keyword>
<dbReference type="InterPro" id="IPR001930">
    <property type="entry name" value="Peptidase_M1"/>
</dbReference>
<dbReference type="PANTHER" id="PTHR11533:SF174">
    <property type="entry name" value="PUROMYCIN-SENSITIVE AMINOPEPTIDASE-RELATED"/>
    <property type="match status" value="1"/>
</dbReference>
<evidence type="ECO:0000256" key="9">
    <source>
        <dbReference type="ARBA" id="ARBA00022801"/>
    </source>
</evidence>
<keyword evidence="7" id="KW-0645">Protease</keyword>
<protein>
    <recommendedName>
        <fullName evidence="5">Aminopeptidase N</fullName>
        <ecNumber evidence="4">3.4.11.2</ecNumber>
    </recommendedName>
</protein>
<comment type="catalytic activity">
    <reaction evidence="1">
        <text>Release of an N-terminal amino acid, Xaa-|-Yaa- from a peptide, amide or arylamide. Xaa is preferably Ala, but may be most amino acids including Pro (slow action). When a terminal hydrophobic residue is followed by a prolyl residue, the two may be released as an intact Xaa-Pro dipeptide.</text>
        <dbReference type="EC" id="3.4.11.2"/>
    </reaction>
</comment>
<feature type="chain" id="PRO_5046583354" description="Aminopeptidase N" evidence="12">
    <location>
        <begin position="21"/>
        <end position="652"/>
    </location>
</feature>
<evidence type="ECO:0000259" key="13">
    <source>
        <dbReference type="Pfam" id="PF01433"/>
    </source>
</evidence>